<dbReference type="GO" id="GO:0006508">
    <property type="term" value="P:proteolysis"/>
    <property type="evidence" value="ECO:0007669"/>
    <property type="project" value="UniProtKB-KW"/>
</dbReference>
<evidence type="ECO:0008006" key="8">
    <source>
        <dbReference type="Google" id="ProtNLM"/>
    </source>
</evidence>
<feature type="compositionally biased region" description="Low complexity" evidence="5">
    <location>
        <begin position="11"/>
        <end position="25"/>
    </location>
</feature>
<evidence type="ECO:0000256" key="5">
    <source>
        <dbReference type="SAM" id="MobiDB-lite"/>
    </source>
</evidence>
<dbReference type="AlphaFoldDB" id="A0ABD3NB84"/>
<comment type="caution">
    <text evidence="6">The sequence shown here is derived from an EMBL/GenBank/DDBJ whole genome shotgun (WGS) entry which is preliminary data.</text>
</comment>
<dbReference type="EMBL" id="JALLBG020000020">
    <property type="protein sequence ID" value="KAL3771847.1"/>
    <property type="molecule type" value="Genomic_DNA"/>
</dbReference>
<reference evidence="6 7" key="1">
    <citation type="submission" date="2024-10" db="EMBL/GenBank/DDBJ databases">
        <title>Updated reference genomes for cyclostephanoid diatoms.</title>
        <authorList>
            <person name="Roberts W.R."/>
            <person name="Alverson A.J."/>
        </authorList>
    </citation>
    <scope>NUCLEOTIDE SEQUENCE [LARGE SCALE GENOMIC DNA]</scope>
    <source>
        <strain evidence="6 7">AJA232-27</strain>
    </source>
</reference>
<accession>A0ABD3NB84</accession>
<keyword evidence="3" id="KW-0378">Hydrolase</keyword>
<sequence>MHATTTLPGPSTTSNSCDFSSSTSTTTSHRCCRFVVTGFGPFCNVPDNPTSVLIRRLRSEEGICSTDDNNNINSDANATSTVSSTITNSTSNISIEETHILETSAEYVRAWFDCLRERLKSSTPTSTTSVMANNCSEVEDVDTTTLASSEVTNATSIYPMNNNSNKHQTPTTTVLLHLGVDYNATQFKLEQCAYNDATFRVPDERGYQPHCECILLPVDDNENSSSHMEASSSGDHRDPSWGECLRTTIDLLSLCNELYQCTDENVIISTDPGRFVCNYTYYLSLDRCHSMNDNSSGDDNNQREEEEEKEGGCANKSGKTTYHALFLHVPPFEMISEDRQMRFIKQVMETIGGQVQSARII</sequence>
<dbReference type="InterPro" id="IPR016125">
    <property type="entry name" value="Peptidase_C15-like"/>
</dbReference>
<evidence type="ECO:0000313" key="6">
    <source>
        <dbReference type="EMBL" id="KAL3771847.1"/>
    </source>
</evidence>
<dbReference type="SUPFAM" id="SSF53182">
    <property type="entry name" value="Pyrrolidone carboxyl peptidase (pyroglutamate aminopeptidase)"/>
    <property type="match status" value="1"/>
</dbReference>
<evidence type="ECO:0000256" key="2">
    <source>
        <dbReference type="ARBA" id="ARBA00022670"/>
    </source>
</evidence>
<evidence type="ECO:0000313" key="7">
    <source>
        <dbReference type="Proteomes" id="UP001530293"/>
    </source>
</evidence>
<keyword evidence="2" id="KW-0645">Protease</keyword>
<dbReference type="InterPro" id="IPR036440">
    <property type="entry name" value="Peptidase_C15-like_sf"/>
</dbReference>
<dbReference type="PANTHER" id="PTHR23402">
    <property type="entry name" value="PROTEASE FAMILY C15 PYROGLUTAMYL-PEPTIDASE I-RELATED"/>
    <property type="match status" value="1"/>
</dbReference>
<organism evidence="6 7">
    <name type="scientific">Discostella pseudostelligera</name>
    <dbReference type="NCBI Taxonomy" id="259834"/>
    <lineage>
        <taxon>Eukaryota</taxon>
        <taxon>Sar</taxon>
        <taxon>Stramenopiles</taxon>
        <taxon>Ochrophyta</taxon>
        <taxon>Bacillariophyta</taxon>
        <taxon>Coscinodiscophyceae</taxon>
        <taxon>Thalassiosirophycidae</taxon>
        <taxon>Stephanodiscales</taxon>
        <taxon>Stephanodiscaceae</taxon>
        <taxon>Discostella</taxon>
    </lineage>
</organism>
<keyword evidence="7" id="KW-1185">Reference proteome</keyword>
<dbReference type="GO" id="GO:0008234">
    <property type="term" value="F:cysteine-type peptidase activity"/>
    <property type="evidence" value="ECO:0007669"/>
    <property type="project" value="UniProtKB-KW"/>
</dbReference>
<feature type="region of interest" description="Disordered" evidence="5">
    <location>
        <begin position="293"/>
        <end position="316"/>
    </location>
</feature>
<gene>
    <name evidence="6" type="ORF">ACHAWU_004406</name>
</gene>
<feature type="region of interest" description="Disordered" evidence="5">
    <location>
        <begin position="1"/>
        <end position="25"/>
    </location>
</feature>
<comment type="similarity">
    <text evidence="1">Belongs to the peptidase C15 family.</text>
</comment>
<proteinExistence type="inferred from homology"/>
<evidence type="ECO:0000256" key="3">
    <source>
        <dbReference type="ARBA" id="ARBA00022801"/>
    </source>
</evidence>
<evidence type="ECO:0000256" key="1">
    <source>
        <dbReference type="ARBA" id="ARBA00006641"/>
    </source>
</evidence>
<evidence type="ECO:0000256" key="4">
    <source>
        <dbReference type="ARBA" id="ARBA00022807"/>
    </source>
</evidence>
<dbReference type="Proteomes" id="UP001530293">
    <property type="component" value="Unassembled WGS sequence"/>
</dbReference>
<keyword evidence="4" id="KW-0788">Thiol protease</keyword>
<protein>
    <recommendedName>
        <fullName evidence="8">Peptidase C15, pyroglutamyl peptidase I-like protein</fullName>
    </recommendedName>
</protein>
<name>A0ABD3NB84_9STRA</name>
<dbReference type="Gene3D" id="3.40.630.20">
    <property type="entry name" value="Peptidase C15, pyroglutamyl peptidase I-like"/>
    <property type="match status" value="1"/>
</dbReference>
<feature type="compositionally biased region" description="Polar residues" evidence="5">
    <location>
        <begin position="1"/>
        <end position="10"/>
    </location>
</feature>
<dbReference type="PANTHER" id="PTHR23402:SF1">
    <property type="entry name" value="PYROGLUTAMYL-PEPTIDASE I"/>
    <property type="match status" value="1"/>
</dbReference>